<dbReference type="EMBL" id="CAJOBD010000253">
    <property type="protein sequence ID" value="CAF3625713.1"/>
    <property type="molecule type" value="Genomic_DNA"/>
</dbReference>
<dbReference type="InterPro" id="IPR029071">
    <property type="entry name" value="Ubiquitin-like_domsf"/>
</dbReference>
<evidence type="ECO:0008006" key="3">
    <source>
        <dbReference type="Google" id="ProtNLM"/>
    </source>
</evidence>
<sequence>MSSNNNEFEVKMVRIQQLDNSNTITYDDNVRISILFDTIRQSICLYIMTNGKNVYTQKLNDLKWLSESSTNGVATIRSSTATIVIIYNKNNESLLHLFDNLQASLEHETRTTLSHSISSQSNQGQLETMIDDLLRSITTGSLNNAECITRQLAKSQVKVQFNLLNKNDNQDMKITQSKSNDTIVESSDSIIQLTLHIECSTKDDPIIAPITVRSGTTLQSLKQQIEKETGINCANQYWFAFDRYPISNEYVFGSSVSIVSNQNQQRSPINPIRSGDTLIITGCAAHIKIKNDRNPNDIRSYANVKLRLTTDQSDPQLFLQVPPDNEIIGQYRLKNCSYVSDSSSPGSVECIRKNSEDETLVIIDTTKQCTELLKHMRNYLTQHTTTDMDIDPPEPIPNENVNRLIQALNNSNGDEAARIARQLASQKIPIRFALDMINEYGNAPPREPPKPPVKPLQLKLTIESFLIDSCTDEQFDVAILPETTIKDLKQIVTRDTQVPSQQQYWFINRDHLDDNYKFGDSHPRANENTVLTLYIAKTQNH</sequence>
<dbReference type="Proteomes" id="UP000663836">
    <property type="component" value="Unassembled WGS sequence"/>
</dbReference>
<dbReference type="Gene3D" id="3.10.20.90">
    <property type="entry name" value="Phosphatidylinositol 3-kinase Catalytic Subunit, Chain A, domain 1"/>
    <property type="match status" value="1"/>
</dbReference>
<protein>
    <recommendedName>
        <fullName evidence="3">Ubiquitin-like domain-containing protein</fullName>
    </recommendedName>
</protein>
<dbReference type="CDD" id="cd17039">
    <property type="entry name" value="Ubl_ubiquitin_like"/>
    <property type="match status" value="1"/>
</dbReference>
<organism evidence="1 2">
    <name type="scientific">Rotaria sordida</name>
    <dbReference type="NCBI Taxonomy" id="392033"/>
    <lineage>
        <taxon>Eukaryota</taxon>
        <taxon>Metazoa</taxon>
        <taxon>Spiralia</taxon>
        <taxon>Gnathifera</taxon>
        <taxon>Rotifera</taxon>
        <taxon>Eurotatoria</taxon>
        <taxon>Bdelloidea</taxon>
        <taxon>Philodinida</taxon>
        <taxon>Philodinidae</taxon>
        <taxon>Rotaria</taxon>
    </lineage>
</organism>
<comment type="caution">
    <text evidence="1">The sequence shown here is derived from an EMBL/GenBank/DDBJ whole genome shotgun (WGS) entry which is preliminary data.</text>
</comment>
<reference evidence="1" key="1">
    <citation type="submission" date="2021-02" db="EMBL/GenBank/DDBJ databases">
        <authorList>
            <person name="Nowell W R."/>
        </authorList>
    </citation>
    <scope>NUCLEOTIDE SEQUENCE</scope>
</reference>
<proteinExistence type="predicted"/>
<accession>A0A818PSM4</accession>
<gene>
    <name evidence="1" type="ORF">JBS370_LOCUS5017</name>
</gene>
<name>A0A818PSM4_9BILA</name>
<dbReference type="AlphaFoldDB" id="A0A818PSM4"/>
<evidence type="ECO:0000313" key="1">
    <source>
        <dbReference type="EMBL" id="CAF3625713.1"/>
    </source>
</evidence>
<dbReference type="SUPFAM" id="SSF54236">
    <property type="entry name" value="Ubiquitin-like"/>
    <property type="match status" value="1"/>
</dbReference>
<evidence type="ECO:0000313" key="2">
    <source>
        <dbReference type="Proteomes" id="UP000663836"/>
    </source>
</evidence>